<dbReference type="RefSeq" id="WP_101685591.1">
    <property type="nucleotide sequence ID" value="NZ_PJRP01000029.1"/>
</dbReference>
<dbReference type="InterPro" id="IPR036282">
    <property type="entry name" value="Glutathione-S-Trfase_C_sf"/>
</dbReference>
<dbReference type="EMBL" id="PJRP01000029">
    <property type="protein sequence ID" value="PLP96381.1"/>
    <property type="molecule type" value="Genomic_DNA"/>
</dbReference>
<dbReference type="Gene3D" id="1.20.1050.10">
    <property type="match status" value="1"/>
</dbReference>
<dbReference type="GO" id="GO:0006749">
    <property type="term" value="P:glutathione metabolic process"/>
    <property type="evidence" value="ECO:0007669"/>
    <property type="project" value="TreeGrafter"/>
</dbReference>
<accession>A0A2N5C2D9</accession>
<gene>
    <name evidence="2" type="ORF">CYJ10_32715</name>
</gene>
<comment type="caution">
    <text evidence="2">The sequence shown here is derived from an EMBL/GenBank/DDBJ whole genome shotgun (WGS) entry which is preliminary data.</text>
</comment>
<dbReference type="OrthoDB" id="8634103at2"/>
<dbReference type="Gene3D" id="3.40.30.10">
    <property type="entry name" value="Glutaredoxin"/>
    <property type="match status" value="1"/>
</dbReference>
<dbReference type="GO" id="GO:0004364">
    <property type="term" value="F:glutathione transferase activity"/>
    <property type="evidence" value="ECO:0007669"/>
    <property type="project" value="TreeGrafter"/>
</dbReference>
<dbReference type="GO" id="GO:0006559">
    <property type="term" value="P:L-phenylalanine catabolic process"/>
    <property type="evidence" value="ECO:0007669"/>
    <property type="project" value="TreeGrafter"/>
</dbReference>
<dbReference type="Proteomes" id="UP000234341">
    <property type="component" value="Unassembled WGS sequence"/>
</dbReference>
<dbReference type="PANTHER" id="PTHR42673:SF21">
    <property type="entry name" value="GLUTATHIONE S-TRANSFERASE YFCF"/>
    <property type="match status" value="1"/>
</dbReference>
<dbReference type="CDD" id="cd00570">
    <property type="entry name" value="GST_N_family"/>
    <property type="match status" value="1"/>
</dbReference>
<dbReference type="PROSITE" id="PS50404">
    <property type="entry name" value="GST_NTER"/>
    <property type="match status" value="1"/>
</dbReference>
<evidence type="ECO:0000313" key="3">
    <source>
        <dbReference type="Proteomes" id="UP000234341"/>
    </source>
</evidence>
<dbReference type="SUPFAM" id="SSF47616">
    <property type="entry name" value="GST C-terminal domain-like"/>
    <property type="match status" value="1"/>
</dbReference>
<organism evidence="2 3">
    <name type="scientific">Cupriavidus pauculus</name>
    <dbReference type="NCBI Taxonomy" id="82633"/>
    <lineage>
        <taxon>Bacteria</taxon>
        <taxon>Pseudomonadati</taxon>
        <taxon>Pseudomonadota</taxon>
        <taxon>Betaproteobacteria</taxon>
        <taxon>Burkholderiales</taxon>
        <taxon>Burkholderiaceae</taxon>
        <taxon>Cupriavidus</taxon>
    </lineage>
</organism>
<dbReference type="InterPro" id="IPR004045">
    <property type="entry name" value="Glutathione_S-Trfase_N"/>
</dbReference>
<name>A0A2N5C2D9_9BURK</name>
<dbReference type="InterPro" id="IPR036249">
    <property type="entry name" value="Thioredoxin-like_sf"/>
</dbReference>
<evidence type="ECO:0000259" key="1">
    <source>
        <dbReference type="PROSITE" id="PS50404"/>
    </source>
</evidence>
<feature type="domain" description="GST N-terminal" evidence="1">
    <location>
        <begin position="1"/>
        <end position="78"/>
    </location>
</feature>
<dbReference type="STRING" id="82633.GCA_000974605_01637"/>
<dbReference type="GO" id="GO:0016034">
    <property type="term" value="F:maleylacetoacetate isomerase activity"/>
    <property type="evidence" value="ECO:0007669"/>
    <property type="project" value="TreeGrafter"/>
</dbReference>
<reference evidence="2 3" key="1">
    <citation type="submission" date="2017-12" db="EMBL/GenBank/DDBJ databases">
        <title>Genome sequence of the active heterotrophic nitrifier-denitrifier, Cupriavidus pauculus UM1.</title>
        <authorList>
            <person name="Putonti C."/>
            <person name="Castignetti D."/>
        </authorList>
    </citation>
    <scope>NUCLEOTIDE SEQUENCE [LARGE SCALE GENOMIC DNA]</scope>
    <source>
        <strain evidence="2 3">UM1</strain>
    </source>
</reference>
<sequence length="202" mass="21879">MRLIGMLDSPYVRRAAITLRLLGLPYALEQVSVFRTFDQFRAINPVVKAPSLVCDNDMVLMDSTLIIDYAEALAGRSLMPTDLAARQRALRIVGLALAACEKAVQHVYEHNLRPTEKVHQPWVERVDGQCASAFALLEAEIKAVPVPSAEQDLDQAGLTAAVVWTFTQALLPGRLAPAAHPALAGFTAAVDAFPAFQALPHA</sequence>
<protein>
    <submittedName>
        <fullName evidence="2">Glutathione S-transferase</fullName>
    </submittedName>
</protein>
<dbReference type="Pfam" id="PF13417">
    <property type="entry name" value="GST_N_3"/>
    <property type="match status" value="1"/>
</dbReference>
<keyword evidence="2" id="KW-0808">Transferase</keyword>
<dbReference type="AlphaFoldDB" id="A0A2N5C2D9"/>
<dbReference type="SUPFAM" id="SSF52833">
    <property type="entry name" value="Thioredoxin-like"/>
    <property type="match status" value="1"/>
</dbReference>
<evidence type="ECO:0000313" key="2">
    <source>
        <dbReference type="EMBL" id="PLP96381.1"/>
    </source>
</evidence>
<proteinExistence type="predicted"/>
<dbReference type="PANTHER" id="PTHR42673">
    <property type="entry name" value="MALEYLACETOACETATE ISOMERASE"/>
    <property type="match status" value="1"/>
</dbReference>